<gene>
    <name evidence="2" type="ORF">FOMPIDRAFT_1112136</name>
</gene>
<evidence type="ECO:0000256" key="1">
    <source>
        <dbReference type="SAM" id="Phobius"/>
    </source>
</evidence>
<keyword evidence="1" id="KW-0812">Transmembrane</keyword>
<protein>
    <submittedName>
        <fullName evidence="2">Uncharacterized protein</fullName>
    </submittedName>
</protein>
<dbReference type="eggNOG" id="ENOG502SME6">
    <property type="taxonomic scope" value="Eukaryota"/>
</dbReference>
<organism evidence="2 3">
    <name type="scientific">Fomitopsis schrenkii</name>
    <name type="common">Brown rot fungus</name>
    <dbReference type="NCBI Taxonomy" id="2126942"/>
    <lineage>
        <taxon>Eukaryota</taxon>
        <taxon>Fungi</taxon>
        <taxon>Dikarya</taxon>
        <taxon>Basidiomycota</taxon>
        <taxon>Agaricomycotina</taxon>
        <taxon>Agaricomycetes</taxon>
        <taxon>Polyporales</taxon>
        <taxon>Fomitopsis</taxon>
    </lineage>
</organism>
<dbReference type="InterPro" id="IPR027948">
    <property type="entry name" value="DUF4436"/>
</dbReference>
<dbReference type="InParanoid" id="S8EMB2"/>
<dbReference type="EMBL" id="KE504124">
    <property type="protein sequence ID" value="EPT05303.1"/>
    <property type="molecule type" value="Genomic_DNA"/>
</dbReference>
<reference evidence="2 3" key="1">
    <citation type="journal article" date="2012" name="Science">
        <title>The Paleozoic origin of enzymatic lignin decomposition reconstructed from 31 fungal genomes.</title>
        <authorList>
            <person name="Floudas D."/>
            <person name="Binder M."/>
            <person name="Riley R."/>
            <person name="Barry K."/>
            <person name="Blanchette R.A."/>
            <person name="Henrissat B."/>
            <person name="Martinez A.T."/>
            <person name="Otillar R."/>
            <person name="Spatafora J.W."/>
            <person name="Yadav J.S."/>
            <person name="Aerts A."/>
            <person name="Benoit I."/>
            <person name="Boyd A."/>
            <person name="Carlson A."/>
            <person name="Copeland A."/>
            <person name="Coutinho P.M."/>
            <person name="de Vries R.P."/>
            <person name="Ferreira P."/>
            <person name="Findley K."/>
            <person name="Foster B."/>
            <person name="Gaskell J."/>
            <person name="Glotzer D."/>
            <person name="Gorecki P."/>
            <person name="Heitman J."/>
            <person name="Hesse C."/>
            <person name="Hori C."/>
            <person name="Igarashi K."/>
            <person name="Jurgens J.A."/>
            <person name="Kallen N."/>
            <person name="Kersten P."/>
            <person name="Kohler A."/>
            <person name="Kuees U."/>
            <person name="Kumar T.K.A."/>
            <person name="Kuo A."/>
            <person name="LaButti K."/>
            <person name="Larrondo L.F."/>
            <person name="Lindquist E."/>
            <person name="Ling A."/>
            <person name="Lombard V."/>
            <person name="Lucas S."/>
            <person name="Lundell T."/>
            <person name="Martin R."/>
            <person name="McLaughlin D.J."/>
            <person name="Morgenstern I."/>
            <person name="Morin E."/>
            <person name="Murat C."/>
            <person name="Nagy L.G."/>
            <person name="Nolan M."/>
            <person name="Ohm R.A."/>
            <person name="Patyshakuliyeva A."/>
            <person name="Rokas A."/>
            <person name="Ruiz-Duenas F.J."/>
            <person name="Sabat G."/>
            <person name="Salamov A."/>
            <person name="Samejima M."/>
            <person name="Schmutz J."/>
            <person name="Slot J.C."/>
            <person name="St John F."/>
            <person name="Stenlid J."/>
            <person name="Sun H."/>
            <person name="Sun S."/>
            <person name="Syed K."/>
            <person name="Tsang A."/>
            <person name="Wiebenga A."/>
            <person name="Young D."/>
            <person name="Pisabarro A."/>
            <person name="Eastwood D.C."/>
            <person name="Martin F."/>
            <person name="Cullen D."/>
            <person name="Grigoriev I.V."/>
            <person name="Hibbett D.S."/>
        </authorList>
    </citation>
    <scope>NUCLEOTIDE SEQUENCE</scope>
    <source>
        <strain evidence="3">FP-58527</strain>
    </source>
</reference>
<evidence type="ECO:0000313" key="3">
    <source>
        <dbReference type="Proteomes" id="UP000015241"/>
    </source>
</evidence>
<sequence length="435" mass="47361">MSTRHSFLSTTGLIRAPSNASTLSSQVNLPKHAKSGKKPSRAKTVLSRTKAGILPLGTRFIVGMAILFSLFFIFSLSCAFIGTEEDEPPFKEMLDSVAANDPGIVLIGDSVDVDVDEPAVTVRWTIIGCGSGFVLPGSEGTHGSNVCGLPSTALNVFVDSSSDPEITYDPTQFPTANTTGQRISIQNLCQFDSDHVLDVHQARLYPFDTYELTSTLRVTDGNKAPVTIKAMSTVKLTSSFAIVPNVVESYMSSRNITGPSSDIILKIKRPAEARLFALLLFCVSWMLAHATMIAVVLSAMQGDASRTPQYILFVLVVLLAIPQLRNAMPDAPGFDAFMSVDTDWNSDSIGFFPQMICTAFAGLLLFISIAHKVLAEIHAHKEEVEEKERMEALPQPKGLERLRRQGSSIDFRHARQWSSRAAFPGISVPEEVDGY</sequence>
<proteinExistence type="predicted"/>
<feature type="transmembrane region" description="Helical" evidence="1">
    <location>
        <begin position="275"/>
        <end position="298"/>
    </location>
</feature>
<dbReference type="Proteomes" id="UP000015241">
    <property type="component" value="Unassembled WGS sequence"/>
</dbReference>
<dbReference type="AlphaFoldDB" id="S8EMB2"/>
<dbReference type="STRING" id="743788.S8EMB2"/>
<keyword evidence="3" id="KW-1185">Reference proteome</keyword>
<feature type="transmembrane region" description="Helical" evidence="1">
    <location>
        <begin position="310"/>
        <end position="328"/>
    </location>
</feature>
<name>S8EMB2_FOMSC</name>
<dbReference type="HOGENOM" id="CLU_042081_0_0_1"/>
<evidence type="ECO:0000313" key="2">
    <source>
        <dbReference type="EMBL" id="EPT05303.1"/>
    </source>
</evidence>
<dbReference type="OrthoDB" id="2117972at2759"/>
<accession>S8EMB2</accession>
<feature type="transmembrane region" description="Helical" evidence="1">
    <location>
        <begin position="60"/>
        <end position="82"/>
    </location>
</feature>
<feature type="transmembrane region" description="Helical" evidence="1">
    <location>
        <begin position="348"/>
        <end position="370"/>
    </location>
</feature>
<keyword evidence="1" id="KW-0472">Membrane</keyword>
<dbReference type="Pfam" id="PF14494">
    <property type="entry name" value="DUF4436"/>
    <property type="match status" value="1"/>
</dbReference>
<keyword evidence="1" id="KW-1133">Transmembrane helix</keyword>